<accession>A0ABP8UIR5</accession>
<comment type="caution">
    <text evidence="4">The sequence shown here is derived from an EMBL/GenBank/DDBJ whole genome shotgun (WGS) entry which is preliminary data.</text>
</comment>
<reference evidence="5" key="1">
    <citation type="journal article" date="2019" name="Int. J. Syst. Evol. Microbiol.">
        <title>The Global Catalogue of Microorganisms (GCM) 10K type strain sequencing project: providing services to taxonomists for standard genome sequencing and annotation.</title>
        <authorList>
            <consortium name="The Broad Institute Genomics Platform"/>
            <consortium name="The Broad Institute Genome Sequencing Center for Infectious Disease"/>
            <person name="Wu L."/>
            <person name="Ma J."/>
        </authorList>
    </citation>
    <scope>NUCLEOTIDE SEQUENCE [LARGE SCALE GENOMIC DNA]</scope>
    <source>
        <strain evidence="5">JCM 17939</strain>
    </source>
</reference>
<dbReference type="InterPro" id="IPR049492">
    <property type="entry name" value="BD-FAE-like_dom"/>
</dbReference>
<dbReference type="Gene3D" id="3.40.50.1820">
    <property type="entry name" value="alpha/beta hydrolase"/>
    <property type="match status" value="1"/>
</dbReference>
<feature type="region of interest" description="Disordered" evidence="2">
    <location>
        <begin position="1"/>
        <end position="24"/>
    </location>
</feature>
<dbReference type="InterPro" id="IPR029058">
    <property type="entry name" value="AB_hydrolase_fold"/>
</dbReference>
<proteinExistence type="predicted"/>
<protein>
    <recommendedName>
        <fullName evidence="3">BD-FAE-like domain-containing protein</fullName>
    </recommendedName>
</protein>
<sequence>MSEDTGTLRPRCLASGRFDGPPSADRRGDRMIYRDAVVAHVDGFRPLLLDLVTPVGGGPVPVVLWIHGGAWMRGTNKPYPTPVPVDLIRDGLLDAGIAVASVQYRLSAEAIFPAQLYDVKAAVRWLRHHAVELGLDSGRFGAWGDSAGGHLAALLAVTGHRGDLEGDLGVTGVSSAVQACVDWYGPAHLASMQAQSHPLATDDYDAPDSVVSRLLGAPVQTVLERAAIASPVTHVSSGAAPILIIHGVEDRLVPVDQSRMLADAYDRAGANARFTPIDNADHVFEGVDHRPLVKASVDFLSTALRVE</sequence>
<gene>
    <name evidence="4" type="ORF">GCM10023196_053540</name>
</gene>
<feature type="domain" description="BD-FAE-like" evidence="3">
    <location>
        <begin position="50"/>
        <end position="263"/>
    </location>
</feature>
<evidence type="ECO:0000259" key="3">
    <source>
        <dbReference type="Pfam" id="PF20434"/>
    </source>
</evidence>
<name>A0ABP8UIR5_9ACTN</name>
<dbReference type="Pfam" id="PF20434">
    <property type="entry name" value="BD-FAE"/>
    <property type="match status" value="1"/>
</dbReference>
<dbReference type="PANTHER" id="PTHR48081:SF13">
    <property type="entry name" value="ALPHA_BETA HYDROLASE"/>
    <property type="match status" value="1"/>
</dbReference>
<dbReference type="Proteomes" id="UP001501442">
    <property type="component" value="Unassembled WGS sequence"/>
</dbReference>
<dbReference type="InterPro" id="IPR050300">
    <property type="entry name" value="GDXG_lipolytic_enzyme"/>
</dbReference>
<dbReference type="SUPFAM" id="SSF53474">
    <property type="entry name" value="alpha/beta-Hydrolases"/>
    <property type="match status" value="1"/>
</dbReference>
<keyword evidence="1" id="KW-0378">Hydrolase</keyword>
<evidence type="ECO:0000313" key="4">
    <source>
        <dbReference type="EMBL" id="GAA4629985.1"/>
    </source>
</evidence>
<evidence type="ECO:0000256" key="1">
    <source>
        <dbReference type="ARBA" id="ARBA00022801"/>
    </source>
</evidence>
<evidence type="ECO:0000313" key="5">
    <source>
        <dbReference type="Proteomes" id="UP001501442"/>
    </source>
</evidence>
<evidence type="ECO:0000256" key="2">
    <source>
        <dbReference type="SAM" id="MobiDB-lite"/>
    </source>
</evidence>
<dbReference type="EMBL" id="BAABHK010000007">
    <property type="protein sequence ID" value="GAA4629985.1"/>
    <property type="molecule type" value="Genomic_DNA"/>
</dbReference>
<organism evidence="4 5">
    <name type="scientific">Actinoallomurus vinaceus</name>
    <dbReference type="NCBI Taxonomy" id="1080074"/>
    <lineage>
        <taxon>Bacteria</taxon>
        <taxon>Bacillati</taxon>
        <taxon>Actinomycetota</taxon>
        <taxon>Actinomycetes</taxon>
        <taxon>Streptosporangiales</taxon>
        <taxon>Thermomonosporaceae</taxon>
        <taxon>Actinoallomurus</taxon>
    </lineage>
</organism>
<dbReference type="PANTHER" id="PTHR48081">
    <property type="entry name" value="AB HYDROLASE SUPERFAMILY PROTEIN C4A8.06C"/>
    <property type="match status" value="1"/>
</dbReference>
<keyword evidence="5" id="KW-1185">Reference proteome</keyword>